<dbReference type="AlphaFoldDB" id="A0A7J6W681"/>
<keyword evidence="2" id="KW-1185">Reference proteome</keyword>
<comment type="caution">
    <text evidence="1">The sequence shown here is derived from an EMBL/GenBank/DDBJ whole genome shotgun (WGS) entry which is preliminary data.</text>
</comment>
<evidence type="ECO:0000313" key="1">
    <source>
        <dbReference type="EMBL" id="KAF5192298.1"/>
    </source>
</evidence>
<evidence type="ECO:0000313" key="2">
    <source>
        <dbReference type="Proteomes" id="UP000554482"/>
    </source>
</evidence>
<reference evidence="1 2" key="1">
    <citation type="submission" date="2020-06" db="EMBL/GenBank/DDBJ databases">
        <title>Transcriptomic and genomic resources for Thalictrum thalictroides and T. hernandezii: Facilitating candidate gene discovery in an emerging model plant lineage.</title>
        <authorList>
            <person name="Arias T."/>
            <person name="Riano-Pachon D.M."/>
            <person name="Di Stilio V.S."/>
        </authorList>
    </citation>
    <scope>NUCLEOTIDE SEQUENCE [LARGE SCALE GENOMIC DNA]</scope>
    <source>
        <strain evidence="2">cv. WT478/WT964</strain>
        <tissue evidence="1">Leaves</tissue>
    </source>
</reference>
<organism evidence="1 2">
    <name type="scientific">Thalictrum thalictroides</name>
    <name type="common">Rue-anemone</name>
    <name type="synonym">Anemone thalictroides</name>
    <dbReference type="NCBI Taxonomy" id="46969"/>
    <lineage>
        <taxon>Eukaryota</taxon>
        <taxon>Viridiplantae</taxon>
        <taxon>Streptophyta</taxon>
        <taxon>Embryophyta</taxon>
        <taxon>Tracheophyta</taxon>
        <taxon>Spermatophyta</taxon>
        <taxon>Magnoliopsida</taxon>
        <taxon>Ranunculales</taxon>
        <taxon>Ranunculaceae</taxon>
        <taxon>Thalictroideae</taxon>
        <taxon>Thalictrum</taxon>
    </lineage>
</organism>
<gene>
    <name evidence="1" type="ORF">FRX31_018115</name>
</gene>
<proteinExistence type="predicted"/>
<protein>
    <submittedName>
        <fullName evidence="1">Uncharacterized protein</fullName>
    </submittedName>
</protein>
<accession>A0A7J6W681</accession>
<sequence length="76" mass="8288">MFAFDDVNGGEGMHMAEYGAQQQRAEGEARLWGSDLQMDRAVPGLLKEGIDLVKFNGRLRRSCSGDTGATECYGCL</sequence>
<name>A0A7J6W681_THATH</name>
<dbReference type="EMBL" id="JABWDY010021580">
    <property type="protein sequence ID" value="KAF5192298.1"/>
    <property type="molecule type" value="Genomic_DNA"/>
</dbReference>
<dbReference type="Proteomes" id="UP000554482">
    <property type="component" value="Unassembled WGS sequence"/>
</dbReference>